<evidence type="ECO:0000313" key="1">
    <source>
        <dbReference type="EMBL" id="GAA1420214.1"/>
    </source>
</evidence>
<evidence type="ECO:0000313" key="2">
    <source>
        <dbReference type="Proteomes" id="UP001501266"/>
    </source>
</evidence>
<organism evidence="1 2">
    <name type="scientific">Agrococcus citreus</name>
    <dbReference type="NCBI Taxonomy" id="84643"/>
    <lineage>
        <taxon>Bacteria</taxon>
        <taxon>Bacillati</taxon>
        <taxon>Actinomycetota</taxon>
        <taxon>Actinomycetes</taxon>
        <taxon>Micrococcales</taxon>
        <taxon>Microbacteriaceae</taxon>
        <taxon>Agrococcus</taxon>
    </lineage>
</organism>
<dbReference type="EMBL" id="BAAAKK010000001">
    <property type="protein sequence ID" value="GAA1420214.1"/>
    <property type="molecule type" value="Genomic_DNA"/>
</dbReference>
<keyword evidence="2" id="KW-1185">Reference proteome</keyword>
<accession>A0ABP4JEW3</accession>
<name>A0ABP4JEW3_9MICO</name>
<proteinExistence type="predicted"/>
<protein>
    <submittedName>
        <fullName evidence="1">Uncharacterized protein</fullName>
    </submittedName>
</protein>
<sequence length="46" mass="5156">MTDHDSATDGLVDELELLEQQPLEERADQLARIHDRLQAELGAVRG</sequence>
<gene>
    <name evidence="1" type="ORF">GCM10009640_09320</name>
</gene>
<reference evidence="2" key="1">
    <citation type="journal article" date="2019" name="Int. J. Syst. Evol. Microbiol.">
        <title>The Global Catalogue of Microorganisms (GCM) 10K type strain sequencing project: providing services to taxonomists for standard genome sequencing and annotation.</title>
        <authorList>
            <consortium name="The Broad Institute Genomics Platform"/>
            <consortium name="The Broad Institute Genome Sequencing Center for Infectious Disease"/>
            <person name="Wu L."/>
            <person name="Ma J."/>
        </authorList>
    </citation>
    <scope>NUCLEOTIDE SEQUENCE [LARGE SCALE GENOMIC DNA]</scope>
    <source>
        <strain evidence="2">JCM 12398</strain>
    </source>
</reference>
<dbReference type="RefSeq" id="WP_343917806.1">
    <property type="nucleotide sequence ID" value="NZ_BAAAKK010000001.1"/>
</dbReference>
<dbReference type="Proteomes" id="UP001501266">
    <property type="component" value="Unassembled WGS sequence"/>
</dbReference>
<comment type="caution">
    <text evidence="1">The sequence shown here is derived from an EMBL/GenBank/DDBJ whole genome shotgun (WGS) entry which is preliminary data.</text>
</comment>